<dbReference type="EMBL" id="CP021434">
    <property type="protein sequence ID" value="ARU60123.1"/>
    <property type="molecule type" value="Genomic_DNA"/>
</dbReference>
<accession>A0A1Y0IKZ9</accession>
<dbReference type="OrthoDB" id="2380075at2"/>
<dbReference type="RefSeq" id="WP_087455511.1">
    <property type="nucleotide sequence ID" value="NZ_CP021434.1"/>
</dbReference>
<sequence length="355" mass="39866">MEFAVMPDYLYGASVRVNGKWLGVIDERPLKFRIRDAGAFTLLVELSPLQSDPTGDVVAVPFARVIKIKDGEIVPPEVETDGSIHIRKAGRSWQLHFVYPKVEVLGQGLETLLLPLQTESADFDHDGRLDVAETFATNLRGHVRVKSATGQILLQEVYPDSAVRIEAADLTRDGRPDLLIFWRGAQDEPYMQLWDGADASISTFEGFTGIRRAARAEVLLEKKLQTPFRETVGLYRYQPVPHESPQFQLVRAEDRTLQRADVEAETVEAFLSSVEAGDRKGAALYLAKGFPLPDLHFYGHEIESVEGAKSAVSVYEWLTPGYYDVEKYFALDLVRQPDAVSEWKIRAIKPRVHGK</sequence>
<dbReference type="AlphaFoldDB" id="A0A1Y0IKZ9"/>
<keyword evidence="2" id="KW-1185">Reference proteome</keyword>
<reference evidence="2" key="1">
    <citation type="submission" date="2017-05" db="EMBL/GenBank/DDBJ databases">
        <authorList>
            <person name="Sung H."/>
        </authorList>
    </citation>
    <scope>NUCLEOTIDE SEQUENCE [LARGE SCALE GENOMIC DNA]</scope>
    <source>
        <strain evidence="2">AR23208</strain>
    </source>
</reference>
<proteinExistence type="predicted"/>
<gene>
    <name evidence="1" type="ORF">CBW65_02905</name>
</gene>
<dbReference type="SUPFAM" id="SSF69318">
    <property type="entry name" value="Integrin alpha N-terminal domain"/>
    <property type="match status" value="1"/>
</dbReference>
<evidence type="ECO:0000313" key="1">
    <source>
        <dbReference type="EMBL" id="ARU60123.1"/>
    </source>
</evidence>
<evidence type="ECO:0008006" key="3">
    <source>
        <dbReference type="Google" id="ProtNLM"/>
    </source>
</evidence>
<name>A0A1Y0IKZ9_9BACL</name>
<organism evidence="1 2">
    <name type="scientific">Tumebacillus avium</name>
    <dbReference type="NCBI Taxonomy" id="1903704"/>
    <lineage>
        <taxon>Bacteria</taxon>
        <taxon>Bacillati</taxon>
        <taxon>Bacillota</taxon>
        <taxon>Bacilli</taxon>
        <taxon>Bacillales</taxon>
        <taxon>Alicyclobacillaceae</taxon>
        <taxon>Tumebacillus</taxon>
    </lineage>
</organism>
<dbReference type="Proteomes" id="UP000195437">
    <property type="component" value="Chromosome"/>
</dbReference>
<dbReference type="InterPro" id="IPR028994">
    <property type="entry name" value="Integrin_alpha_N"/>
</dbReference>
<dbReference type="KEGG" id="tum:CBW65_02905"/>
<evidence type="ECO:0000313" key="2">
    <source>
        <dbReference type="Proteomes" id="UP000195437"/>
    </source>
</evidence>
<protein>
    <recommendedName>
        <fullName evidence="3">VCBS repeat-containing protein</fullName>
    </recommendedName>
</protein>